<reference evidence="2 3" key="1">
    <citation type="submission" date="2019-03" db="EMBL/GenBank/DDBJ databases">
        <title>First draft genome of Liparis tanakae, snailfish: a comprehensive survey of snailfish specific genes.</title>
        <authorList>
            <person name="Kim W."/>
            <person name="Song I."/>
            <person name="Jeong J.-H."/>
            <person name="Kim D."/>
            <person name="Kim S."/>
            <person name="Ryu S."/>
            <person name="Song J.Y."/>
            <person name="Lee S.K."/>
        </authorList>
    </citation>
    <scope>NUCLEOTIDE SEQUENCE [LARGE SCALE GENOMIC DNA]</scope>
    <source>
        <tissue evidence="2">Muscle</tissue>
    </source>
</reference>
<comment type="caution">
    <text evidence="2">The sequence shown here is derived from an EMBL/GenBank/DDBJ whole genome shotgun (WGS) entry which is preliminary data.</text>
</comment>
<dbReference type="AlphaFoldDB" id="A0A4Z2HWK2"/>
<name>A0A4Z2HWK2_9TELE</name>
<keyword evidence="1" id="KW-0812">Transmembrane</keyword>
<evidence type="ECO:0000313" key="3">
    <source>
        <dbReference type="Proteomes" id="UP000314294"/>
    </source>
</evidence>
<feature type="transmembrane region" description="Helical" evidence="1">
    <location>
        <begin position="27"/>
        <end position="49"/>
    </location>
</feature>
<keyword evidence="1" id="KW-1133">Transmembrane helix</keyword>
<dbReference type="Proteomes" id="UP000314294">
    <property type="component" value="Unassembled WGS sequence"/>
</dbReference>
<evidence type="ECO:0000256" key="1">
    <source>
        <dbReference type="SAM" id="Phobius"/>
    </source>
</evidence>
<accession>A0A4Z2HWK2</accession>
<protein>
    <submittedName>
        <fullName evidence="2">Uncharacterized protein</fullName>
    </submittedName>
</protein>
<proteinExistence type="predicted"/>
<organism evidence="2 3">
    <name type="scientific">Liparis tanakae</name>
    <name type="common">Tanaka's snailfish</name>
    <dbReference type="NCBI Taxonomy" id="230148"/>
    <lineage>
        <taxon>Eukaryota</taxon>
        <taxon>Metazoa</taxon>
        <taxon>Chordata</taxon>
        <taxon>Craniata</taxon>
        <taxon>Vertebrata</taxon>
        <taxon>Euteleostomi</taxon>
        <taxon>Actinopterygii</taxon>
        <taxon>Neopterygii</taxon>
        <taxon>Teleostei</taxon>
        <taxon>Neoteleostei</taxon>
        <taxon>Acanthomorphata</taxon>
        <taxon>Eupercaria</taxon>
        <taxon>Perciformes</taxon>
        <taxon>Cottioidei</taxon>
        <taxon>Cottales</taxon>
        <taxon>Liparidae</taxon>
        <taxon>Liparis</taxon>
    </lineage>
</organism>
<dbReference type="EMBL" id="SRLO01000176">
    <property type="protein sequence ID" value="TNN69384.1"/>
    <property type="molecule type" value="Genomic_DNA"/>
</dbReference>
<sequence>MLLLQDTFRKLKKAFSLVAVELNREELVLVLLAVSEAVLALSGVCAALLHRVFGAQGKDGEVFQGQHQFDESQVQLLSEDLTNLVALVL</sequence>
<keyword evidence="1" id="KW-0472">Membrane</keyword>
<keyword evidence="3" id="KW-1185">Reference proteome</keyword>
<evidence type="ECO:0000313" key="2">
    <source>
        <dbReference type="EMBL" id="TNN69384.1"/>
    </source>
</evidence>
<gene>
    <name evidence="2" type="ORF">EYF80_020385</name>
</gene>